<dbReference type="GO" id="GO:0046872">
    <property type="term" value="F:metal ion binding"/>
    <property type="evidence" value="ECO:0007669"/>
    <property type="project" value="UniProtKB-KW"/>
</dbReference>
<protein>
    <recommendedName>
        <fullName evidence="4">Peptidase M20 dimerisation domain-containing protein</fullName>
    </recommendedName>
</protein>
<dbReference type="PANTHER" id="PTHR43808">
    <property type="entry name" value="ACETYLORNITHINE DEACETYLASE"/>
    <property type="match status" value="1"/>
</dbReference>
<dbReference type="InterPro" id="IPR002933">
    <property type="entry name" value="Peptidase_M20"/>
</dbReference>
<dbReference type="InterPro" id="IPR011650">
    <property type="entry name" value="Peptidase_M20_dimer"/>
</dbReference>
<gene>
    <name evidence="5" type="ORF">HJO_04740</name>
</gene>
<comment type="caution">
    <text evidence="5">The sequence shown here is derived from an EMBL/GenBank/DDBJ whole genome shotgun (WGS) entry which is preliminary data.</text>
</comment>
<feature type="region of interest" description="Disordered" evidence="3">
    <location>
        <begin position="1"/>
        <end position="27"/>
    </location>
</feature>
<evidence type="ECO:0000256" key="2">
    <source>
        <dbReference type="ARBA" id="ARBA00022801"/>
    </source>
</evidence>
<dbReference type="Pfam" id="PF01546">
    <property type="entry name" value="Peptidase_M20"/>
    <property type="match status" value="1"/>
</dbReference>
<keyword evidence="2" id="KW-0378">Hydrolase</keyword>
<dbReference type="InterPro" id="IPR036264">
    <property type="entry name" value="Bact_exopeptidase_dim_dom"/>
</dbReference>
<sequence>MNDLSKLSPEDEASRERLLSEAPSMQARTRAWSDMNTGSWNVSGLKAFSGHLADAFSELDADVRLAEAPGFESIDAKGQVETIHTGPILRVSSRPAAPIQVVLSGHYDTVFPPGTFEGVTDLGDGRLNGPGLADMKGGLCVMLEALKAFEAGPLKDRLGYQIVVTPDEEIGNLASAPSLTEAARAGAHIGMTYEPAMDTGAMSGGRKGSAVFDIVLHGKAAHAGRAKEEGRSALEAAAELVVGLESLNGARDGVTVNVGSIDGGSPVNIVPQLAIVRFGARAPDGAAADWTVSQVQRLLDRATARDGITGHLHGGFYRPPKPRNAAQQALFDAVHATGQSIGLDLEFIDTGGVCEGNNIFAAGVPNVDTLGVRGGRIHSNEEFVVVESFAERAILSALLLNRLADGRLDGARIKAMMEH</sequence>
<dbReference type="eggNOG" id="COG0624">
    <property type="taxonomic scope" value="Bacteria"/>
</dbReference>
<proteinExistence type="predicted"/>
<dbReference type="PANTHER" id="PTHR43808:SF9">
    <property type="entry name" value="BLL0789 PROTEIN"/>
    <property type="match status" value="1"/>
</dbReference>
<dbReference type="Gene3D" id="3.40.630.10">
    <property type="entry name" value="Zn peptidases"/>
    <property type="match status" value="1"/>
</dbReference>
<dbReference type="SUPFAM" id="SSF53187">
    <property type="entry name" value="Zn-dependent exopeptidases"/>
    <property type="match status" value="1"/>
</dbReference>
<dbReference type="InterPro" id="IPR050072">
    <property type="entry name" value="Peptidase_M20A"/>
</dbReference>
<dbReference type="PATRIC" id="fig|1280950.3.peg.964"/>
<feature type="compositionally biased region" description="Basic and acidic residues" evidence="3">
    <location>
        <begin position="8"/>
        <end position="19"/>
    </location>
</feature>
<dbReference type="Pfam" id="PF07687">
    <property type="entry name" value="M20_dimer"/>
    <property type="match status" value="1"/>
</dbReference>
<dbReference type="AlphaFoldDB" id="A0A059FVZ1"/>
<organism evidence="5 6">
    <name type="scientific">Hyphomonas johnsonii MHS-2</name>
    <dbReference type="NCBI Taxonomy" id="1280950"/>
    <lineage>
        <taxon>Bacteria</taxon>
        <taxon>Pseudomonadati</taxon>
        <taxon>Pseudomonadota</taxon>
        <taxon>Alphaproteobacteria</taxon>
        <taxon>Hyphomonadales</taxon>
        <taxon>Hyphomonadaceae</taxon>
        <taxon>Hyphomonas</taxon>
    </lineage>
</organism>
<name>A0A059FVZ1_9PROT</name>
<evidence type="ECO:0000313" key="5">
    <source>
        <dbReference type="EMBL" id="KCZ94656.1"/>
    </source>
</evidence>
<dbReference type="GO" id="GO:0016787">
    <property type="term" value="F:hydrolase activity"/>
    <property type="evidence" value="ECO:0007669"/>
    <property type="project" value="UniProtKB-KW"/>
</dbReference>
<evidence type="ECO:0000256" key="1">
    <source>
        <dbReference type="ARBA" id="ARBA00022723"/>
    </source>
</evidence>
<keyword evidence="1" id="KW-0479">Metal-binding</keyword>
<reference evidence="5 6" key="1">
    <citation type="journal article" date="2014" name="Antonie Van Leeuwenhoek">
        <title>Hyphomonas beringensis sp. nov. and Hyphomonas chukchiensis sp. nov., isolated from surface seawater of the Bering Sea and Chukchi Sea.</title>
        <authorList>
            <person name="Li C."/>
            <person name="Lai Q."/>
            <person name="Li G."/>
            <person name="Dong C."/>
            <person name="Wang J."/>
            <person name="Liao Y."/>
            <person name="Shao Z."/>
        </authorList>
    </citation>
    <scope>NUCLEOTIDE SEQUENCE [LARGE SCALE GENOMIC DNA]</scope>
    <source>
        <strain evidence="5 6">MHS-2</strain>
    </source>
</reference>
<dbReference type="Proteomes" id="UP000025171">
    <property type="component" value="Unassembled WGS sequence"/>
</dbReference>
<dbReference type="OrthoDB" id="9776600at2"/>
<dbReference type="RefSeq" id="WP_035613987.1">
    <property type="nucleotide sequence ID" value="NZ_ARYK01000001.1"/>
</dbReference>
<dbReference type="EMBL" id="ARYK01000001">
    <property type="protein sequence ID" value="KCZ94656.1"/>
    <property type="molecule type" value="Genomic_DNA"/>
</dbReference>
<evidence type="ECO:0000256" key="3">
    <source>
        <dbReference type="SAM" id="MobiDB-lite"/>
    </source>
</evidence>
<dbReference type="Gene3D" id="3.30.70.360">
    <property type="match status" value="1"/>
</dbReference>
<feature type="domain" description="Peptidase M20 dimerisation" evidence="4">
    <location>
        <begin position="205"/>
        <end position="304"/>
    </location>
</feature>
<dbReference type="SUPFAM" id="SSF55031">
    <property type="entry name" value="Bacterial exopeptidase dimerisation domain"/>
    <property type="match status" value="1"/>
</dbReference>
<keyword evidence="6" id="KW-1185">Reference proteome</keyword>
<evidence type="ECO:0000259" key="4">
    <source>
        <dbReference type="Pfam" id="PF07687"/>
    </source>
</evidence>
<dbReference type="STRING" id="1280950.HJO_04740"/>
<evidence type="ECO:0000313" key="6">
    <source>
        <dbReference type="Proteomes" id="UP000025171"/>
    </source>
</evidence>
<accession>A0A059FVZ1</accession>
<dbReference type="NCBIfam" id="NF005602">
    <property type="entry name" value="PRK07338.1"/>
    <property type="match status" value="1"/>
</dbReference>